<dbReference type="OrthoDB" id="10059120at2759"/>
<keyword evidence="4" id="KW-0966">Cell projection</keyword>
<evidence type="ECO:0000256" key="4">
    <source>
        <dbReference type="ARBA" id="ARBA00023273"/>
    </source>
</evidence>
<dbReference type="GO" id="GO:0042995">
    <property type="term" value="C:cell projection"/>
    <property type="evidence" value="ECO:0007669"/>
    <property type="project" value="UniProtKB-SubCell"/>
</dbReference>
<evidence type="ECO:0000256" key="2">
    <source>
        <dbReference type="ARBA" id="ARBA00010778"/>
    </source>
</evidence>
<organism evidence="5 6">
    <name type="scientific">Zygotorulaspora mrakii</name>
    <name type="common">Zygosaccharomyces mrakii</name>
    <dbReference type="NCBI Taxonomy" id="42260"/>
    <lineage>
        <taxon>Eukaryota</taxon>
        <taxon>Fungi</taxon>
        <taxon>Dikarya</taxon>
        <taxon>Ascomycota</taxon>
        <taxon>Saccharomycotina</taxon>
        <taxon>Saccharomycetes</taxon>
        <taxon>Saccharomycetales</taxon>
        <taxon>Saccharomycetaceae</taxon>
        <taxon>Zygotorulaspora</taxon>
    </lineage>
</organism>
<evidence type="ECO:0000256" key="1">
    <source>
        <dbReference type="ARBA" id="ARBA00004316"/>
    </source>
</evidence>
<dbReference type="RefSeq" id="XP_037144984.1">
    <property type="nucleotide sequence ID" value="XM_037289089.1"/>
</dbReference>
<dbReference type="InterPro" id="IPR038586">
    <property type="entry name" value="Tctex-1-like_sf"/>
</dbReference>
<gene>
    <name evidence="5" type="ORF">HG535_0E03410</name>
</gene>
<sequence length="128" mass="14895">MEFQCIEDRAQNAPLPENKLIDLIETCYVTSKNETKSDQNAILVERFLKYILEQLNKHSSLYKYIVSMTCLKSLVDEEDSDSVDGNFTMINSVGTSWNPKKDGLFNYTVRSAERPRQQFLVTIIWVYK</sequence>
<reference evidence="5 6" key="1">
    <citation type="submission" date="2020-07" db="EMBL/GenBank/DDBJ databases">
        <title>The yeast mating-type switching endonuclease HO is a domesticated member of an unorthodox homing genetic element family.</title>
        <authorList>
            <person name="Coughlan A.Y."/>
            <person name="Lombardi L."/>
            <person name="Braun-Galleani S."/>
            <person name="Martos A.R."/>
            <person name="Galeote V."/>
            <person name="Bigey F."/>
            <person name="Dequin S."/>
            <person name="Byrne K.P."/>
            <person name="Wolfe K.H."/>
        </authorList>
    </citation>
    <scope>NUCLEOTIDE SEQUENCE [LARGE SCALE GENOMIC DNA]</scope>
    <source>
        <strain evidence="5 6">NRRL Y-6702</strain>
    </source>
</reference>
<dbReference type="GeneID" id="59236999"/>
<comment type="similarity">
    <text evidence="2">Belongs to the TDA2 family.</text>
</comment>
<protein>
    <recommendedName>
        <fullName evidence="3">Topoisomerase I damage affected protein 2</fullName>
    </recommendedName>
</protein>
<dbReference type="EMBL" id="CP058608">
    <property type="protein sequence ID" value="QLG73257.1"/>
    <property type="molecule type" value="Genomic_DNA"/>
</dbReference>
<evidence type="ECO:0000313" key="5">
    <source>
        <dbReference type="EMBL" id="QLG73257.1"/>
    </source>
</evidence>
<evidence type="ECO:0000256" key="3">
    <source>
        <dbReference type="ARBA" id="ARBA00019193"/>
    </source>
</evidence>
<evidence type="ECO:0000313" key="6">
    <source>
        <dbReference type="Proteomes" id="UP000509704"/>
    </source>
</evidence>
<accession>A0A7H9B417</accession>
<dbReference type="Gene3D" id="3.30.1140.40">
    <property type="entry name" value="Tctex-1"/>
    <property type="match status" value="1"/>
</dbReference>
<dbReference type="KEGG" id="zmk:HG535_0E03410"/>
<dbReference type="CDD" id="cd21457">
    <property type="entry name" value="DLC-like_TDA2"/>
    <property type="match status" value="1"/>
</dbReference>
<keyword evidence="6" id="KW-1185">Reference proteome</keyword>
<dbReference type="AlphaFoldDB" id="A0A7H9B417"/>
<comment type="subcellular location">
    <subcellularLocation>
        <location evidence="1">Cell projection</location>
    </subcellularLocation>
</comment>
<dbReference type="Proteomes" id="UP000509704">
    <property type="component" value="Chromosome 5"/>
</dbReference>
<proteinExistence type="inferred from homology"/>
<name>A0A7H9B417_ZYGMR</name>